<dbReference type="RefSeq" id="WP_088368230.1">
    <property type="nucleotide sequence ID" value="NZ_NBBI01000007.1"/>
</dbReference>
<keyword evidence="8" id="KW-1185">Reference proteome</keyword>
<evidence type="ECO:0000256" key="5">
    <source>
        <dbReference type="SAM" id="Phobius"/>
    </source>
</evidence>
<protein>
    <recommendedName>
        <fullName evidence="6">DUF202 domain-containing protein</fullName>
    </recommendedName>
</protein>
<evidence type="ECO:0000313" key="7">
    <source>
        <dbReference type="EMBL" id="OWK28077.1"/>
    </source>
</evidence>
<evidence type="ECO:0000259" key="6">
    <source>
        <dbReference type="Pfam" id="PF02656"/>
    </source>
</evidence>
<dbReference type="Proteomes" id="UP000197290">
    <property type="component" value="Unassembled WGS sequence"/>
</dbReference>
<evidence type="ECO:0000256" key="1">
    <source>
        <dbReference type="ARBA" id="ARBA00004127"/>
    </source>
</evidence>
<keyword evidence="4 5" id="KW-0472">Membrane</keyword>
<comment type="subcellular location">
    <subcellularLocation>
        <location evidence="1">Endomembrane system</location>
        <topology evidence="1">Multi-pass membrane protein</topology>
    </subcellularLocation>
</comment>
<reference evidence="7 8" key="1">
    <citation type="submission" date="2017-03" db="EMBL/GenBank/DDBJ databases">
        <title>Genome sequence of Sphingomonas dokdonensis DSM 21029.</title>
        <authorList>
            <person name="Poehlein A."/>
            <person name="Wuebbeler J.H."/>
            <person name="Steinbuechel A."/>
            <person name="Daniel R."/>
        </authorList>
    </citation>
    <scope>NUCLEOTIDE SEQUENCE [LARGE SCALE GENOMIC DNA]</scope>
    <source>
        <strain evidence="7 8">DSM 21029</strain>
    </source>
</reference>
<dbReference type="GO" id="GO:0012505">
    <property type="term" value="C:endomembrane system"/>
    <property type="evidence" value="ECO:0007669"/>
    <property type="project" value="UniProtKB-SubCell"/>
</dbReference>
<evidence type="ECO:0000256" key="4">
    <source>
        <dbReference type="ARBA" id="ARBA00023136"/>
    </source>
</evidence>
<evidence type="ECO:0000313" key="8">
    <source>
        <dbReference type="Proteomes" id="UP000197290"/>
    </source>
</evidence>
<sequence length="130" mass="14524">MSDETKQDLAQARTDYAEDRTHFAEDRTMLAHERSFAGWVRTGMASVGIALGFTALFKEIEPVWVPKAIATAFLLIAILVFRSAERRACGILSRLEAHTVKTLKPVRIRLLTWALSLATLALIGAIWWLA</sequence>
<accession>A0A245ZEB1</accession>
<comment type="caution">
    <text evidence="7">The sequence shown here is derived from an EMBL/GenBank/DDBJ whole genome shotgun (WGS) entry which is preliminary data.</text>
</comment>
<evidence type="ECO:0000256" key="3">
    <source>
        <dbReference type="ARBA" id="ARBA00022989"/>
    </source>
</evidence>
<feature type="transmembrane region" description="Helical" evidence="5">
    <location>
        <begin position="110"/>
        <end position="129"/>
    </location>
</feature>
<name>A0A245ZEB1_9SPHN</name>
<organism evidence="7 8">
    <name type="scientific">Sphingomonas dokdonensis</name>
    <dbReference type="NCBI Taxonomy" id="344880"/>
    <lineage>
        <taxon>Bacteria</taxon>
        <taxon>Pseudomonadati</taxon>
        <taxon>Pseudomonadota</taxon>
        <taxon>Alphaproteobacteria</taxon>
        <taxon>Sphingomonadales</taxon>
        <taxon>Sphingomonadaceae</taxon>
        <taxon>Sphingomonas</taxon>
    </lineage>
</organism>
<proteinExistence type="predicted"/>
<feature type="transmembrane region" description="Helical" evidence="5">
    <location>
        <begin position="63"/>
        <end position="81"/>
    </location>
</feature>
<keyword evidence="2 5" id="KW-0812">Transmembrane</keyword>
<feature type="domain" description="DUF202" evidence="6">
    <location>
        <begin position="27"/>
        <end position="87"/>
    </location>
</feature>
<gene>
    <name evidence="7" type="ORF">SPDO_29100</name>
</gene>
<dbReference type="OrthoDB" id="582337at2"/>
<dbReference type="InterPro" id="IPR003807">
    <property type="entry name" value="DUF202"/>
</dbReference>
<feature type="transmembrane region" description="Helical" evidence="5">
    <location>
        <begin position="36"/>
        <end position="57"/>
    </location>
</feature>
<dbReference type="Pfam" id="PF02656">
    <property type="entry name" value="DUF202"/>
    <property type="match status" value="1"/>
</dbReference>
<dbReference type="AlphaFoldDB" id="A0A245ZEB1"/>
<keyword evidence="3 5" id="KW-1133">Transmembrane helix</keyword>
<dbReference type="EMBL" id="NBBI01000007">
    <property type="protein sequence ID" value="OWK28077.1"/>
    <property type="molecule type" value="Genomic_DNA"/>
</dbReference>
<evidence type="ECO:0000256" key="2">
    <source>
        <dbReference type="ARBA" id="ARBA00022692"/>
    </source>
</evidence>